<reference evidence="3 4" key="1">
    <citation type="journal article" date="2018" name="Front. Microbiol.">
        <title>Description and Comparative Genomics of Macrococcus caseolyticus subsp. hominis subsp. nov., Macrococcus goetzii sp. nov., Macrococcus epidermidis sp. nov., and Macrococcus bohemicus sp. nov., Novel Macrococci From Human Clinical Material With Virulence Potential and Suspected Uptake of Foreign DNA by Natural Transformation.</title>
        <authorList>
            <person name="Maslanova I."/>
            <person name="Wertheimer Z."/>
            <person name="Sedlacek I."/>
            <person name="Svec P."/>
            <person name="Indrakova A."/>
            <person name="Kovarovic V."/>
            <person name="Schumann P."/>
            <person name="Sproer C."/>
            <person name="Kralova S."/>
            <person name="Sedo O."/>
            <person name="Kristofova L."/>
            <person name="Vrbovska V."/>
            <person name="Fuzik T."/>
            <person name="Petras P."/>
            <person name="Zdrahal Z."/>
            <person name="Ruzickova V."/>
            <person name="Doskar J."/>
            <person name="Pantucek R."/>
        </authorList>
    </citation>
    <scope>NUCLEOTIDE SEQUENCE [LARGE SCALE GENOMIC DNA]</scope>
    <source>
        <strain evidence="3 4">01/688</strain>
    </source>
</reference>
<comment type="similarity">
    <text evidence="1">Belongs to the 5'-nucleotidase family.</text>
</comment>
<dbReference type="InterPro" id="IPR029052">
    <property type="entry name" value="Metallo-depent_PP-like"/>
</dbReference>
<dbReference type="InterPro" id="IPR036907">
    <property type="entry name" value="5'-Nucleotdase_C_sf"/>
</dbReference>
<dbReference type="SUPFAM" id="SSF56300">
    <property type="entry name" value="Metallo-dependent phosphatases"/>
    <property type="match status" value="1"/>
</dbReference>
<comment type="caution">
    <text evidence="3">The sequence shown here is derived from an EMBL/GenBank/DDBJ whole genome shotgun (WGS) entry which is preliminary data.</text>
</comment>
<dbReference type="InterPro" id="IPR006179">
    <property type="entry name" value="5_nucleotidase/apyrase"/>
</dbReference>
<gene>
    <name evidence="3" type="ORF">BHU61_01660</name>
</gene>
<dbReference type="PIRSF" id="PIRSF036361">
    <property type="entry name" value="YunD"/>
    <property type="match status" value="1"/>
</dbReference>
<evidence type="ECO:0000259" key="2">
    <source>
        <dbReference type="Pfam" id="PF00149"/>
    </source>
</evidence>
<organism evidence="3 4">
    <name type="scientific">Macrococcus epidermidis</name>
    <dbReference type="NCBI Taxonomy" id="1902580"/>
    <lineage>
        <taxon>Bacteria</taxon>
        <taxon>Bacillati</taxon>
        <taxon>Bacillota</taxon>
        <taxon>Bacilli</taxon>
        <taxon>Bacillales</taxon>
        <taxon>Staphylococcaceae</taxon>
        <taxon>Macrococcus</taxon>
    </lineage>
</organism>
<dbReference type="PRINTS" id="PR01607">
    <property type="entry name" value="APYRASEFAMLY"/>
</dbReference>
<dbReference type="GO" id="GO:0000166">
    <property type="term" value="F:nucleotide binding"/>
    <property type="evidence" value="ECO:0007669"/>
    <property type="project" value="UniProtKB-KW"/>
</dbReference>
<dbReference type="AlphaFoldDB" id="A0A327ZV34"/>
<protein>
    <submittedName>
        <fullName evidence="3">Bifunctional metallophosphatase/5'-nucleotidase</fullName>
    </submittedName>
</protein>
<evidence type="ECO:0000313" key="3">
    <source>
        <dbReference type="EMBL" id="RAK46181.1"/>
    </source>
</evidence>
<dbReference type="GO" id="GO:0030288">
    <property type="term" value="C:outer membrane-bounded periplasmic space"/>
    <property type="evidence" value="ECO:0007669"/>
    <property type="project" value="TreeGrafter"/>
</dbReference>
<accession>A0A327ZV34</accession>
<dbReference type="SUPFAM" id="SSF55816">
    <property type="entry name" value="5'-nucleotidase (syn. UDP-sugar hydrolase), C-terminal domain"/>
    <property type="match status" value="1"/>
</dbReference>
<name>A0A327ZV34_9STAP</name>
<dbReference type="GO" id="GO:0009166">
    <property type="term" value="P:nucleotide catabolic process"/>
    <property type="evidence" value="ECO:0007669"/>
    <property type="project" value="InterPro"/>
</dbReference>
<dbReference type="Pfam" id="PF00149">
    <property type="entry name" value="Metallophos"/>
    <property type="match status" value="1"/>
</dbReference>
<evidence type="ECO:0000256" key="1">
    <source>
        <dbReference type="RuleBase" id="RU362119"/>
    </source>
</evidence>
<dbReference type="Gene3D" id="3.90.780.10">
    <property type="entry name" value="5'-Nucleotidase, C-terminal domain"/>
    <property type="match status" value="1"/>
</dbReference>
<dbReference type="InterPro" id="IPR011240">
    <property type="entry name" value="Pesterase_YunD"/>
</dbReference>
<keyword evidence="1" id="KW-0547">Nucleotide-binding</keyword>
<keyword evidence="1" id="KW-0378">Hydrolase</keyword>
<keyword evidence="4" id="KW-1185">Reference proteome</keyword>
<sequence>MDIKIFHTNDMHSYLSNYKKITRYILDIKSESQNMLYLDLGDHVDRSHPFTEATLGQANVQLLNEAQVDVVTLGNNEGITLNFEDFNRLYQNANFKVTCCNLFDEAGHLPNNIDKSVIYEKNGIKFGIVGATAEFTPFYKALGWIVTDPMTAISEEIQNLRPNVDVVIVLSHLGKFFDRTLAESHPEIDLILGAHTHHYFEHGEQINGVLIGAAGRYGEYLGEVTLSFDGKKLVNKKARLINTDDIRNTEDDYYAQGKTLLSEPITERQIDLPRRLYSASYTTYILADKLMQFTGGECALINTGLIVNGYTGNQFTKYELHKMLPHPINPVKITLTGRELKEVINVSQQHEYKDEIVKGFGFRGDLFGMYVLHNIGYIQSQQRYFIGTEEIDNHQNYKLATLDMYTFGRFFPQFVQNEKEYFMPEFLRDLMQTAIENNEYNF</sequence>
<dbReference type="GO" id="GO:0008253">
    <property type="term" value="F:5'-nucleotidase activity"/>
    <property type="evidence" value="ECO:0007669"/>
    <property type="project" value="TreeGrafter"/>
</dbReference>
<dbReference type="GO" id="GO:0008768">
    <property type="term" value="F:UDP-sugar diphosphatase activity"/>
    <property type="evidence" value="ECO:0007669"/>
    <property type="project" value="TreeGrafter"/>
</dbReference>
<dbReference type="RefSeq" id="WP_111714337.1">
    <property type="nucleotide sequence ID" value="NZ_JBHSSR010000001.1"/>
</dbReference>
<dbReference type="EMBL" id="PZJH01000001">
    <property type="protein sequence ID" value="RAK46181.1"/>
    <property type="molecule type" value="Genomic_DNA"/>
</dbReference>
<dbReference type="CDD" id="cd00845">
    <property type="entry name" value="MPP_UshA_N_like"/>
    <property type="match status" value="1"/>
</dbReference>
<dbReference type="PANTHER" id="PTHR11575">
    <property type="entry name" value="5'-NUCLEOTIDASE-RELATED"/>
    <property type="match status" value="1"/>
</dbReference>
<evidence type="ECO:0000313" key="4">
    <source>
        <dbReference type="Proteomes" id="UP000249808"/>
    </source>
</evidence>
<proteinExistence type="inferred from homology"/>
<dbReference type="PANTHER" id="PTHR11575:SF23">
    <property type="entry name" value="5-NUCLEOTIDASE FAMILY PROTEIN"/>
    <property type="match status" value="1"/>
</dbReference>
<dbReference type="InterPro" id="IPR004843">
    <property type="entry name" value="Calcineurin-like_PHP"/>
</dbReference>
<dbReference type="Proteomes" id="UP000249808">
    <property type="component" value="Unassembled WGS sequence"/>
</dbReference>
<dbReference type="Gene3D" id="3.60.21.10">
    <property type="match status" value="1"/>
</dbReference>
<feature type="domain" description="Calcineurin-like phosphoesterase" evidence="2">
    <location>
        <begin position="3"/>
        <end position="199"/>
    </location>
</feature>